<dbReference type="GO" id="GO:0004519">
    <property type="term" value="F:endonuclease activity"/>
    <property type="evidence" value="ECO:0007669"/>
    <property type="project" value="UniProtKB-KW"/>
</dbReference>
<protein>
    <submittedName>
        <fullName evidence="2">DDE superfamily endonuclease</fullName>
    </submittedName>
</protein>
<dbReference type="AlphaFoldDB" id="A0A543L1G3"/>
<reference evidence="2 3" key="1">
    <citation type="submission" date="2019-06" db="EMBL/GenBank/DDBJ databases">
        <title>Genomic Encyclopedia of Archaeal and Bacterial Type Strains, Phase II (KMG-II): from individual species to whole genera.</title>
        <authorList>
            <person name="Goeker M."/>
        </authorList>
    </citation>
    <scope>NUCLEOTIDE SEQUENCE [LARGE SCALE GENOMIC DNA]</scope>
    <source>
        <strain evidence="2 3">DSM 7270</strain>
    </source>
</reference>
<dbReference type="Proteomes" id="UP000316993">
    <property type="component" value="Unassembled WGS sequence"/>
</dbReference>
<dbReference type="InterPro" id="IPR036397">
    <property type="entry name" value="RNaseH_sf"/>
</dbReference>
<sequence>MGALDFGAQRLRHQQVTGSVNRETFVAFMDDLIPKIAKPEPTFIILDNAGIHHNLDAQITARWLIQFKTVLCYLPPYSPELNMIEILWKQAKYFWRKFETWSKESFKEKISDMLDGFGSKFQISFL</sequence>
<dbReference type="EMBL" id="VFPV01000003">
    <property type="protein sequence ID" value="TQN01147.1"/>
    <property type="molecule type" value="Genomic_DNA"/>
</dbReference>
<gene>
    <name evidence="2" type="ORF">BDD18_3093</name>
</gene>
<evidence type="ECO:0000313" key="3">
    <source>
        <dbReference type="Proteomes" id="UP000316993"/>
    </source>
</evidence>
<dbReference type="Pfam" id="PF13358">
    <property type="entry name" value="DDE_3"/>
    <property type="match status" value="1"/>
</dbReference>
<feature type="domain" description="Tc1-like transposase DDE" evidence="1">
    <location>
        <begin position="8"/>
        <end position="103"/>
    </location>
</feature>
<keyword evidence="2" id="KW-0378">Hydrolase</keyword>
<accession>A0A543L1G3</accession>
<keyword evidence="2" id="KW-0540">Nuclease</keyword>
<organism evidence="2 3">
    <name type="scientific">Acidovorax temperans</name>
    <dbReference type="NCBI Taxonomy" id="80878"/>
    <lineage>
        <taxon>Bacteria</taxon>
        <taxon>Pseudomonadati</taxon>
        <taxon>Pseudomonadota</taxon>
        <taxon>Betaproteobacteria</taxon>
        <taxon>Burkholderiales</taxon>
        <taxon>Comamonadaceae</taxon>
        <taxon>Acidovorax</taxon>
    </lineage>
</organism>
<comment type="caution">
    <text evidence="2">The sequence shown here is derived from an EMBL/GenBank/DDBJ whole genome shotgun (WGS) entry which is preliminary data.</text>
</comment>
<evidence type="ECO:0000259" key="1">
    <source>
        <dbReference type="Pfam" id="PF13358"/>
    </source>
</evidence>
<dbReference type="GO" id="GO:0003676">
    <property type="term" value="F:nucleic acid binding"/>
    <property type="evidence" value="ECO:0007669"/>
    <property type="project" value="InterPro"/>
</dbReference>
<proteinExistence type="predicted"/>
<name>A0A543L1G3_9BURK</name>
<evidence type="ECO:0000313" key="2">
    <source>
        <dbReference type="EMBL" id="TQN01147.1"/>
    </source>
</evidence>
<dbReference type="InterPro" id="IPR038717">
    <property type="entry name" value="Tc1-like_DDE_dom"/>
</dbReference>
<dbReference type="Gene3D" id="3.30.420.10">
    <property type="entry name" value="Ribonuclease H-like superfamily/Ribonuclease H"/>
    <property type="match status" value="1"/>
</dbReference>
<keyword evidence="2" id="KW-0255">Endonuclease</keyword>